<dbReference type="RefSeq" id="WP_095596894.1">
    <property type="nucleotide sequence ID" value="NZ_BMKN01000001.1"/>
</dbReference>
<proteinExistence type="predicted"/>
<comment type="caution">
    <text evidence="3">The sequence shown here is derived from an EMBL/GenBank/DDBJ whole genome shotgun (WGS) entry which is preliminary data.</text>
</comment>
<keyword evidence="1" id="KW-1133">Transmembrane helix</keyword>
<evidence type="ECO:0000256" key="2">
    <source>
        <dbReference type="SAM" id="SignalP"/>
    </source>
</evidence>
<dbReference type="AlphaFoldDB" id="A0A917AAG8"/>
<dbReference type="Proteomes" id="UP000606730">
    <property type="component" value="Unassembled WGS sequence"/>
</dbReference>
<reference evidence="3" key="1">
    <citation type="journal article" date="2014" name="Int. J. Syst. Evol. Microbiol.">
        <title>Complete genome sequence of Corynebacterium casei LMG S-19264T (=DSM 44701T), isolated from a smear-ripened cheese.</title>
        <authorList>
            <consortium name="US DOE Joint Genome Institute (JGI-PGF)"/>
            <person name="Walter F."/>
            <person name="Albersmeier A."/>
            <person name="Kalinowski J."/>
            <person name="Ruckert C."/>
        </authorList>
    </citation>
    <scope>NUCLEOTIDE SEQUENCE</scope>
    <source>
        <strain evidence="3">CGMCC 1.16012</strain>
    </source>
</reference>
<protein>
    <submittedName>
        <fullName evidence="3">Membrane protein</fullName>
    </submittedName>
</protein>
<evidence type="ECO:0000313" key="3">
    <source>
        <dbReference type="EMBL" id="GGE37467.1"/>
    </source>
</evidence>
<keyword evidence="1" id="KW-0812">Transmembrane</keyword>
<gene>
    <name evidence="3" type="ORF">GCM10011517_01520</name>
</gene>
<feature type="transmembrane region" description="Helical" evidence="1">
    <location>
        <begin position="228"/>
        <end position="252"/>
    </location>
</feature>
<feature type="signal peptide" evidence="2">
    <location>
        <begin position="1"/>
        <end position="21"/>
    </location>
</feature>
<dbReference type="InterPro" id="IPR019088">
    <property type="entry name" value="CHP02186-rel_TM"/>
</dbReference>
<dbReference type="EMBL" id="BMKN01000001">
    <property type="protein sequence ID" value="GGE37467.1"/>
    <property type="molecule type" value="Genomic_DNA"/>
</dbReference>
<keyword evidence="2" id="KW-0732">Signal</keyword>
<sequence>MIRRLISLLILCLLAALPARGEEVVAGLSQTDVAITTTFKGSEILIFGAVKRDKPAPEDKLDVIITVSSHLTPVLVRKKERKLGIWVNAESAEIDFAPTFYAIRSTAPLNEILSPAADLQHSISVPRAIRAHDAQPSGGTRDPFVEAVIRIRTDQGAYQVQEESIELTEDTLFRANVELPSNLTEGDYRTRIFLLRNNQVIDAYETTLDVRKVGLERWIYNLAHEHSLIYGLLSLIIAIAAGWGASAFFRLLKN</sequence>
<dbReference type="Pfam" id="PF09608">
    <property type="entry name" value="Alph_Pro_TM"/>
    <property type="match status" value="1"/>
</dbReference>
<evidence type="ECO:0000256" key="1">
    <source>
        <dbReference type="SAM" id="Phobius"/>
    </source>
</evidence>
<dbReference type="OrthoDB" id="9815212at2"/>
<reference evidence="3" key="2">
    <citation type="submission" date="2020-09" db="EMBL/GenBank/DDBJ databases">
        <authorList>
            <person name="Sun Q."/>
            <person name="Zhou Y."/>
        </authorList>
    </citation>
    <scope>NUCLEOTIDE SEQUENCE</scope>
    <source>
        <strain evidence="3">CGMCC 1.16012</strain>
    </source>
</reference>
<organism evidence="3 4">
    <name type="scientific">Actibacterium pelagium</name>
    <dbReference type="NCBI Taxonomy" id="2029103"/>
    <lineage>
        <taxon>Bacteria</taxon>
        <taxon>Pseudomonadati</taxon>
        <taxon>Pseudomonadota</taxon>
        <taxon>Alphaproteobacteria</taxon>
        <taxon>Rhodobacterales</taxon>
        <taxon>Roseobacteraceae</taxon>
        <taxon>Actibacterium</taxon>
    </lineage>
</organism>
<keyword evidence="4" id="KW-1185">Reference proteome</keyword>
<keyword evidence="1" id="KW-0472">Membrane</keyword>
<accession>A0A917AAG8</accession>
<name>A0A917AAG8_9RHOB</name>
<evidence type="ECO:0000313" key="4">
    <source>
        <dbReference type="Proteomes" id="UP000606730"/>
    </source>
</evidence>
<feature type="chain" id="PRO_5037687871" evidence="2">
    <location>
        <begin position="22"/>
        <end position="254"/>
    </location>
</feature>